<dbReference type="GO" id="GO:0008664">
    <property type="term" value="F:RNA 2',3'-cyclic 3'-phosphodiesterase activity"/>
    <property type="evidence" value="ECO:0007669"/>
    <property type="project" value="UniProtKB-EC"/>
</dbReference>
<comment type="function">
    <text evidence="2">Hydrolyzes RNA 2',3'-cyclic phosphodiester to an RNA 2'-phosphomonoester.</text>
</comment>
<name>A0A918NBL9_9GAMM</name>
<sequence>MKRLFFALPCPNSTRRAVLDWREHNLTRLKRHWVPEPNLHITLAFIGGVEDERLDALFRLGDQLEARGFQLTLDKVGQFGRGKYVWLGPSRVPSELGELVKTMNQALSEMGFPVDKRAYVPHLTVAKKAPPVTLPWAPEGIEMPVHSFALYESVPVDKGVRYDVQKQWPLRKT</sequence>
<dbReference type="AlphaFoldDB" id="A0A918NBL9"/>
<dbReference type="EC" id="3.1.4.58" evidence="2"/>
<comment type="catalytic activity">
    <reaction evidence="2">
        <text>a 3'-end 2',3'-cyclophospho-ribonucleotide-RNA + H2O = a 3'-end 2'-phospho-ribonucleotide-RNA + H(+)</text>
        <dbReference type="Rhea" id="RHEA:11828"/>
        <dbReference type="Rhea" id="RHEA-COMP:10464"/>
        <dbReference type="Rhea" id="RHEA-COMP:17353"/>
        <dbReference type="ChEBI" id="CHEBI:15377"/>
        <dbReference type="ChEBI" id="CHEBI:15378"/>
        <dbReference type="ChEBI" id="CHEBI:83064"/>
        <dbReference type="ChEBI" id="CHEBI:173113"/>
        <dbReference type="EC" id="3.1.4.58"/>
    </reaction>
</comment>
<dbReference type="HAMAP" id="MF_01940">
    <property type="entry name" value="RNA_CPDase"/>
    <property type="match status" value="1"/>
</dbReference>
<keyword evidence="4" id="KW-1185">Reference proteome</keyword>
<gene>
    <name evidence="3" type="ORF">GCM10007392_28020</name>
</gene>
<comment type="similarity">
    <text evidence="2">Belongs to the 2H phosphoesterase superfamily. ThpR family.</text>
</comment>
<reference evidence="3" key="2">
    <citation type="submission" date="2020-09" db="EMBL/GenBank/DDBJ databases">
        <authorList>
            <person name="Sun Q."/>
            <person name="Kim S."/>
        </authorList>
    </citation>
    <scope>NUCLEOTIDE SEQUENCE</scope>
    <source>
        <strain evidence="3">KCTC 22169</strain>
    </source>
</reference>
<dbReference type="Gene3D" id="3.90.1140.10">
    <property type="entry name" value="Cyclic phosphodiesterase"/>
    <property type="match status" value="1"/>
</dbReference>
<evidence type="ECO:0000256" key="1">
    <source>
        <dbReference type="ARBA" id="ARBA00022801"/>
    </source>
</evidence>
<evidence type="ECO:0000256" key="2">
    <source>
        <dbReference type="HAMAP-Rule" id="MF_01940"/>
    </source>
</evidence>
<comment type="caution">
    <text evidence="3">The sequence shown here is derived from an EMBL/GenBank/DDBJ whole genome shotgun (WGS) entry which is preliminary data.</text>
</comment>
<dbReference type="NCBIfam" id="TIGR02258">
    <property type="entry name" value="2_5_ligase"/>
    <property type="match status" value="1"/>
</dbReference>
<dbReference type="PANTHER" id="PTHR35561">
    <property type="entry name" value="RNA 2',3'-CYCLIC PHOSPHODIESTERASE"/>
    <property type="match status" value="1"/>
</dbReference>
<evidence type="ECO:0000313" key="3">
    <source>
        <dbReference type="EMBL" id="GGX58519.1"/>
    </source>
</evidence>
<keyword evidence="1 2" id="KW-0378">Hydrolase</keyword>
<feature type="active site" description="Proton acceptor" evidence="2">
    <location>
        <position position="122"/>
    </location>
</feature>
<feature type="short sequence motif" description="HXTX 2" evidence="2">
    <location>
        <begin position="122"/>
        <end position="125"/>
    </location>
</feature>
<proteinExistence type="inferred from homology"/>
<accession>A0A918NBL9</accession>
<evidence type="ECO:0000313" key="4">
    <source>
        <dbReference type="Proteomes" id="UP000626148"/>
    </source>
</evidence>
<dbReference type="EMBL" id="BMXR01000006">
    <property type="protein sequence ID" value="GGX58519.1"/>
    <property type="molecule type" value="Genomic_DNA"/>
</dbReference>
<dbReference type="InterPro" id="IPR009097">
    <property type="entry name" value="Cyclic_Pdiesterase"/>
</dbReference>
<dbReference type="GO" id="GO:0004113">
    <property type="term" value="F:2',3'-cyclic-nucleotide 3'-phosphodiesterase activity"/>
    <property type="evidence" value="ECO:0007669"/>
    <property type="project" value="InterPro"/>
</dbReference>
<protein>
    <recommendedName>
        <fullName evidence="2">RNA 2',3'-cyclic phosphodiesterase</fullName>
        <shortName evidence="2">RNA 2',3'-CPDase</shortName>
        <ecNumber evidence="2">3.1.4.58</ecNumber>
    </recommendedName>
</protein>
<reference evidence="3" key="1">
    <citation type="journal article" date="2014" name="Int. J. Syst. Evol. Microbiol.">
        <title>Complete genome sequence of Corynebacterium casei LMG S-19264T (=DSM 44701T), isolated from a smear-ripened cheese.</title>
        <authorList>
            <consortium name="US DOE Joint Genome Institute (JGI-PGF)"/>
            <person name="Walter F."/>
            <person name="Albersmeier A."/>
            <person name="Kalinowski J."/>
            <person name="Ruckert C."/>
        </authorList>
    </citation>
    <scope>NUCLEOTIDE SEQUENCE</scope>
    <source>
        <strain evidence="3">KCTC 22169</strain>
    </source>
</reference>
<dbReference type="Pfam" id="PF13563">
    <property type="entry name" value="2_5_RNA_ligase2"/>
    <property type="match status" value="1"/>
</dbReference>
<dbReference type="PANTHER" id="PTHR35561:SF1">
    <property type="entry name" value="RNA 2',3'-CYCLIC PHOSPHODIESTERASE"/>
    <property type="match status" value="1"/>
</dbReference>
<dbReference type="Proteomes" id="UP000626148">
    <property type="component" value="Unassembled WGS sequence"/>
</dbReference>
<dbReference type="RefSeq" id="WP_189609678.1">
    <property type="nucleotide sequence ID" value="NZ_BMXR01000006.1"/>
</dbReference>
<feature type="active site" description="Proton donor" evidence="2">
    <location>
        <position position="40"/>
    </location>
</feature>
<organism evidence="3 4">
    <name type="scientific">Saccharospirillum salsuginis</name>
    <dbReference type="NCBI Taxonomy" id="418750"/>
    <lineage>
        <taxon>Bacteria</taxon>
        <taxon>Pseudomonadati</taxon>
        <taxon>Pseudomonadota</taxon>
        <taxon>Gammaproteobacteria</taxon>
        <taxon>Oceanospirillales</taxon>
        <taxon>Saccharospirillaceae</taxon>
        <taxon>Saccharospirillum</taxon>
    </lineage>
</organism>
<dbReference type="SUPFAM" id="SSF55144">
    <property type="entry name" value="LigT-like"/>
    <property type="match status" value="1"/>
</dbReference>
<feature type="short sequence motif" description="HXTX 1" evidence="2">
    <location>
        <begin position="40"/>
        <end position="43"/>
    </location>
</feature>
<dbReference type="InterPro" id="IPR004175">
    <property type="entry name" value="RNA_CPDase"/>
</dbReference>